<keyword evidence="4" id="KW-1185">Reference proteome</keyword>
<dbReference type="SMART" id="SM00470">
    <property type="entry name" value="ParB"/>
    <property type="match status" value="1"/>
</dbReference>
<feature type="compositionally biased region" description="Acidic residues" evidence="1">
    <location>
        <begin position="483"/>
        <end position="493"/>
    </location>
</feature>
<evidence type="ECO:0000313" key="4">
    <source>
        <dbReference type="Proteomes" id="UP000580474"/>
    </source>
</evidence>
<dbReference type="InterPro" id="IPR003115">
    <property type="entry name" value="ParB_N"/>
</dbReference>
<dbReference type="PANTHER" id="PTHR33375">
    <property type="entry name" value="CHROMOSOME-PARTITIONING PROTEIN PARB-RELATED"/>
    <property type="match status" value="1"/>
</dbReference>
<dbReference type="AlphaFoldDB" id="A0A840NJ61"/>
<dbReference type="GO" id="GO:0005694">
    <property type="term" value="C:chromosome"/>
    <property type="evidence" value="ECO:0007669"/>
    <property type="project" value="TreeGrafter"/>
</dbReference>
<dbReference type="Gene3D" id="3.90.1530.30">
    <property type="match status" value="1"/>
</dbReference>
<evidence type="ECO:0000259" key="2">
    <source>
        <dbReference type="SMART" id="SM00470"/>
    </source>
</evidence>
<comment type="caution">
    <text evidence="3">The sequence shown here is derived from an EMBL/GenBank/DDBJ whole genome shotgun (WGS) entry which is preliminary data.</text>
</comment>
<dbReference type="SUPFAM" id="SSF109709">
    <property type="entry name" value="KorB DNA-binding domain-like"/>
    <property type="match status" value="1"/>
</dbReference>
<feature type="region of interest" description="Disordered" evidence="1">
    <location>
        <begin position="472"/>
        <end position="493"/>
    </location>
</feature>
<dbReference type="PANTHER" id="PTHR33375:SF1">
    <property type="entry name" value="CHROMOSOME-PARTITIONING PROTEIN PARB-RELATED"/>
    <property type="match status" value="1"/>
</dbReference>
<feature type="compositionally biased region" description="Polar residues" evidence="1">
    <location>
        <begin position="314"/>
        <end position="326"/>
    </location>
</feature>
<gene>
    <name evidence="3" type="ORF">BJ969_003163</name>
</gene>
<dbReference type="Gene3D" id="1.10.10.2830">
    <property type="match status" value="1"/>
</dbReference>
<dbReference type="GO" id="GO:0007059">
    <property type="term" value="P:chromosome segregation"/>
    <property type="evidence" value="ECO:0007669"/>
    <property type="project" value="TreeGrafter"/>
</dbReference>
<dbReference type="RefSeq" id="WP_184479654.1">
    <property type="nucleotide sequence ID" value="NZ_JACHIV010000001.1"/>
</dbReference>
<name>A0A840NJ61_9PSEU</name>
<accession>A0A840NJ61</accession>
<feature type="region of interest" description="Disordered" evidence="1">
    <location>
        <begin position="308"/>
        <end position="329"/>
    </location>
</feature>
<dbReference type="InterPro" id="IPR050336">
    <property type="entry name" value="Chromosome_partition/occlusion"/>
</dbReference>
<dbReference type="SUPFAM" id="SSF110849">
    <property type="entry name" value="ParB/Sulfiredoxin"/>
    <property type="match status" value="1"/>
</dbReference>
<dbReference type="EMBL" id="JACHIV010000001">
    <property type="protein sequence ID" value="MBB5070075.1"/>
    <property type="molecule type" value="Genomic_DNA"/>
</dbReference>
<evidence type="ECO:0000256" key="1">
    <source>
        <dbReference type="SAM" id="MobiDB-lite"/>
    </source>
</evidence>
<dbReference type="Proteomes" id="UP000580474">
    <property type="component" value="Unassembled WGS sequence"/>
</dbReference>
<reference evidence="3 4" key="1">
    <citation type="submission" date="2020-08" db="EMBL/GenBank/DDBJ databases">
        <title>Sequencing the genomes of 1000 actinobacteria strains.</title>
        <authorList>
            <person name="Klenk H.-P."/>
        </authorList>
    </citation>
    <scope>NUCLEOTIDE SEQUENCE [LARGE SCALE GENOMIC DNA]</scope>
    <source>
        <strain evidence="3 4">DSM 45582</strain>
    </source>
</reference>
<feature type="domain" description="ParB-like N-terminal" evidence="2">
    <location>
        <begin position="22"/>
        <end position="109"/>
    </location>
</feature>
<protein>
    <submittedName>
        <fullName evidence="3">ParB family chromosome partitioning protein</fullName>
    </submittedName>
</protein>
<organism evidence="3 4">
    <name type="scientific">Saccharopolyspora gloriosae</name>
    <dbReference type="NCBI Taxonomy" id="455344"/>
    <lineage>
        <taxon>Bacteria</taxon>
        <taxon>Bacillati</taxon>
        <taxon>Actinomycetota</taxon>
        <taxon>Actinomycetes</taxon>
        <taxon>Pseudonocardiales</taxon>
        <taxon>Pseudonocardiaceae</taxon>
        <taxon>Saccharopolyspora</taxon>
    </lineage>
</organism>
<evidence type="ECO:0000313" key="3">
    <source>
        <dbReference type="EMBL" id="MBB5070075.1"/>
    </source>
</evidence>
<sequence length="493" mass="53834">MTTTGPGAQHDPGAEAPEAQLLQVDPNELIIGVNVRANVALGSGFVADIKRRGVREPVTVVRRADGALVVRKGQRRVLAAIKAERATVPALLLDEAEEADTKTRIATVIDQLGENEHREQITDRDELTATQELLELGLTARQIARERSIPRKRVEGTVVVARSDAARRAVLDTGMDLLHAASLAEFDGDEEAMTELLTTAAEHPHRLDHVAQRWRDQRTEEAALAARSAELVEQGVTVIDRPYIYPDGLRQLSALRPTPESEPGNEVDLEQHRRCPGHAVFLDYSRRSGEVRDVEVCQDFLAHGHAERLAPPGQATSAPSSGGSMTEQERKAKKAYGRTVIAHGKAWDSATTLRRDWLHRFATRRTAPKDAPVWTTQIWASGGHSLRKALDNGHELAGELLGLPGGPSEIARAAQNATPGRATVIMTVLAMAAIEAGTDRRHTWERPDELQRLYFAQIQQWGYEPAEVEALVTGGASSRTGDTEDSPELDEAA</sequence>
<dbReference type="InterPro" id="IPR036086">
    <property type="entry name" value="ParB/Sulfiredoxin_sf"/>
</dbReference>
<proteinExistence type="predicted"/>